<sequence>MTVTTEIPRIQPEPEPTPVQSRKVPFKRRMSTVGTYVGVALIVVWGLAPCYWMIVTALRDPSETFSTTLWPSNPTLQNFADALDPDAKVNFSRALLNSVIIAGATTAVALLLGVFTAYALSRFEFRGKYFVTGLILGASMFPVVALVTPLFQLFTDIGWIGKYQALIIPNISFVLPLTVYTLTSFFSELPWELEEAARMDGATRGQAFRLVMLPLAAPALFTTAILAFIATVNEYLLMSQLSSESTAPVTVAMARFTGTDPYVTPYASIMAGGTLVMVPLVVMVLIFQRRIISGLTAGGVKS</sequence>
<feature type="domain" description="ABC transmembrane type-1" evidence="9">
    <location>
        <begin position="95"/>
        <end position="287"/>
    </location>
</feature>
<comment type="similarity">
    <text evidence="7">Belongs to the binding-protein-dependent transport system permease family.</text>
</comment>
<organism evidence="10 11">
    <name type="scientific">Rhodococcus rhodochrous J3</name>
    <dbReference type="NCBI Taxonomy" id="903528"/>
    <lineage>
        <taxon>Bacteria</taxon>
        <taxon>Bacillati</taxon>
        <taxon>Actinomycetota</taxon>
        <taxon>Actinomycetes</taxon>
        <taxon>Mycobacteriales</taxon>
        <taxon>Nocardiaceae</taxon>
        <taxon>Rhodococcus</taxon>
    </lineage>
</organism>
<evidence type="ECO:0000256" key="2">
    <source>
        <dbReference type="ARBA" id="ARBA00022448"/>
    </source>
</evidence>
<feature type="transmembrane region" description="Helical" evidence="7">
    <location>
        <begin position="207"/>
        <end position="230"/>
    </location>
</feature>
<evidence type="ECO:0000256" key="8">
    <source>
        <dbReference type="SAM" id="MobiDB-lite"/>
    </source>
</evidence>
<dbReference type="InterPro" id="IPR050901">
    <property type="entry name" value="BP-dep_ABC_trans_perm"/>
</dbReference>
<name>A0ABY1M9W3_RHORH</name>
<dbReference type="InterPro" id="IPR000515">
    <property type="entry name" value="MetI-like"/>
</dbReference>
<evidence type="ECO:0000256" key="3">
    <source>
        <dbReference type="ARBA" id="ARBA00022475"/>
    </source>
</evidence>
<dbReference type="CDD" id="cd06261">
    <property type="entry name" value="TM_PBP2"/>
    <property type="match status" value="1"/>
</dbReference>
<dbReference type="Proteomes" id="UP000193566">
    <property type="component" value="Unassembled WGS sequence"/>
</dbReference>
<evidence type="ECO:0000313" key="11">
    <source>
        <dbReference type="Proteomes" id="UP000193566"/>
    </source>
</evidence>
<dbReference type="Gene3D" id="1.10.3720.10">
    <property type="entry name" value="MetI-like"/>
    <property type="match status" value="1"/>
</dbReference>
<dbReference type="PROSITE" id="PS50928">
    <property type="entry name" value="ABC_TM1"/>
    <property type="match status" value="1"/>
</dbReference>
<feature type="region of interest" description="Disordered" evidence="8">
    <location>
        <begin position="1"/>
        <end position="23"/>
    </location>
</feature>
<dbReference type="PANTHER" id="PTHR32243:SF18">
    <property type="entry name" value="INNER MEMBRANE ABC TRANSPORTER PERMEASE PROTEIN YCJP"/>
    <property type="match status" value="1"/>
</dbReference>
<keyword evidence="5 7" id="KW-1133">Transmembrane helix</keyword>
<dbReference type="PANTHER" id="PTHR32243">
    <property type="entry name" value="MALTOSE TRANSPORT SYSTEM PERMEASE-RELATED"/>
    <property type="match status" value="1"/>
</dbReference>
<evidence type="ECO:0000313" key="10">
    <source>
        <dbReference type="EMBL" id="SMG25784.1"/>
    </source>
</evidence>
<reference evidence="10 11" key="1">
    <citation type="submission" date="2017-04" db="EMBL/GenBank/DDBJ databases">
        <authorList>
            <person name="Varghese N."/>
            <person name="Submissions S."/>
        </authorList>
    </citation>
    <scope>NUCLEOTIDE SEQUENCE [LARGE SCALE GENOMIC DNA]</scope>
    <source>
        <strain evidence="10 11">J3</strain>
    </source>
</reference>
<keyword evidence="4 7" id="KW-0812">Transmembrane</keyword>
<keyword evidence="6 7" id="KW-0472">Membrane</keyword>
<evidence type="ECO:0000256" key="6">
    <source>
        <dbReference type="ARBA" id="ARBA00023136"/>
    </source>
</evidence>
<evidence type="ECO:0000256" key="1">
    <source>
        <dbReference type="ARBA" id="ARBA00004651"/>
    </source>
</evidence>
<feature type="transmembrane region" description="Helical" evidence="7">
    <location>
        <begin position="33"/>
        <end position="54"/>
    </location>
</feature>
<feature type="transmembrane region" description="Helical" evidence="7">
    <location>
        <begin position="94"/>
        <end position="117"/>
    </location>
</feature>
<evidence type="ECO:0000256" key="7">
    <source>
        <dbReference type="RuleBase" id="RU363032"/>
    </source>
</evidence>
<gene>
    <name evidence="10" type="ORF">SAMN02745947_01554</name>
</gene>
<accession>A0ABY1M9W3</accession>
<keyword evidence="3" id="KW-1003">Cell membrane</keyword>
<comment type="caution">
    <text evidence="10">The sequence shown here is derived from an EMBL/GenBank/DDBJ whole genome shotgun (WGS) entry which is preliminary data.</text>
</comment>
<evidence type="ECO:0000256" key="4">
    <source>
        <dbReference type="ARBA" id="ARBA00022692"/>
    </source>
</evidence>
<feature type="transmembrane region" description="Helical" evidence="7">
    <location>
        <begin position="129"/>
        <end position="151"/>
    </location>
</feature>
<dbReference type="EMBL" id="FXAV01000003">
    <property type="protein sequence ID" value="SMG25784.1"/>
    <property type="molecule type" value="Genomic_DNA"/>
</dbReference>
<feature type="transmembrane region" description="Helical" evidence="7">
    <location>
        <begin position="163"/>
        <end position="186"/>
    </location>
</feature>
<dbReference type="Pfam" id="PF00528">
    <property type="entry name" value="BPD_transp_1"/>
    <property type="match status" value="1"/>
</dbReference>
<dbReference type="InterPro" id="IPR035906">
    <property type="entry name" value="MetI-like_sf"/>
</dbReference>
<keyword evidence="2 7" id="KW-0813">Transport</keyword>
<comment type="subcellular location">
    <subcellularLocation>
        <location evidence="1 7">Cell membrane</location>
        <topology evidence="1 7">Multi-pass membrane protein</topology>
    </subcellularLocation>
</comment>
<evidence type="ECO:0000256" key="5">
    <source>
        <dbReference type="ARBA" id="ARBA00022989"/>
    </source>
</evidence>
<proteinExistence type="inferred from homology"/>
<protein>
    <submittedName>
        <fullName evidence="10">Carbohydrate ABC transporter membrane protein 2, CUT1 family (TC 3.A.1.1.-)</fullName>
    </submittedName>
</protein>
<dbReference type="SUPFAM" id="SSF161098">
    <property type="entry name" value="MetI-like"/>
    <property type="match status" value="1"/>
</dbReference>
<keyword evidence="11" id="KW-1185">Reference proteome</keyword>
<feature type="transmembrane region" description="Helical" evidence="7">
    <location>
        <begin position="266"/>
        <end position="287"/>
    </location>
</feature>
<evidence type="ECO:0000259" key="9">
    <source>
        <dbReference type="PROSITE" id="PS50928"/>
    </source>
</evidence>